<dbReference type="InterPro" id="IPR045864">
    <property type="entry name" value="aa-tRNA-synth_II/BPL/LPL"/>
</dbReference>
<dbReference type="Pfam" id="PF04392">
    <property type="entry name" value="ABC_sub_bind"/>
    <property type="match status" value="1"/>
</dbReference>
<dbReference type="InterPro" id="IPR045060">
    <property type="entry name" value="Phe-tRNA-ligase_IIc_bsu"/>
</dbReference>
<dbReference type="SUPFAM" id="SSF46955">
    <property type="entry name" value="Putative DNA-binding domain"/>
    <property type="match status" value="1"/>
</dbReference>
<dbReference type="Gene3D" id="3.50.40.10">
    <property type="entry name" value="Phenylalanyl-trna Synthetase, Chain B, domain 3"/>
    <property type="match status" value="1"/>
</dbReference>
<keyword evidence="11" id="KW-0648">Protein biosynthesis</keyword>
<dbReference type="InterPro" id="IPR013320">
    <property type="entry name" value="ConA-like_dom_sf"/>
</dbReference>
<dbReference type="SMART" id="SM00873">
    <property type="entry name" value="B3_4"/>
    <property type="match status" value="1"/>
</dbReference>
<dbReference type="EMBL" id="JAODUP010001091">
    <property type="protein sequence ID" value="KAK2141494.1"/>
    <property type="molecule type" value="Genomic_DNA"/>
</dbReference>
<evidence type="ECO:0000256" key="12">
    <source>
        <dbReference type="ARBA" id="ARBA00023146"/>
    </source>
</evidence>
<proteinExistence type="inferred from homology"/>
<dbReference type="PROSITE" id="PS51483">
    <property type="entry name" value="B5"/>
    <property type="match status" value="1"/>
</dbReference>
<keyword evidence="8" id="KW-0547">Nucleotide-binding</keyword>
<dbReference type="GO" id="GO:0004826">
    <property type="term" value="F:phenylalanine-tRNA ligase activity"/>
    <property type="evidence" value="ECO:0007669"/>
    <property type="project" value="UniProtKB-EC"/>
</dbReference>
<dbReference type="EC" id="6.1.1.20" evidence="4"/>
<dbReference type="Pfam" id="PF17759">
    <property type="entry name" value="tRNA_synthFbeta"/>
    <property type="match status" value="1"/>
</dbReference>
<keyword evidence="5" id="KW-0963">Cytoplasm</keyword>
<dbReference type="PROSITE" id="PS50862">
    <property type="entry name" value="AA_TRNA_LIGASE_II"/>
    <property type="match status" value="1"/>
</dbReference>
<comment type="caution">
    <text evidence="16">The sequence shown here is derived from an EMBL/GenBank/DDBJ whole genome shotgun (WGS) entry which is preliminary data.</text>
</comment>
<dbReference type="InterPro" id="IPR006195">
    <property type="entry name" value="aa-tRNA-synth_II"/>
</dbReference>
<evidence type="ECO:0000256" key="9">
    <source>
        <dbReference type="ARBA" id="ARBA00022840"/>
    </source>
</evidence>
<dbReference type="GO" id="GO:0000049">
    <property type="term" value="F:tRNA binding"/>
    <property type="evidence" value="ECO:0007669"/>
    <property type="project" value="InterPro"/>
</dbReference>
<evidence type="ECO:0000256" key="1">
    <source>
        <dbReference type="ARBA" id="ARBA00001946"/>
    </source>
</evidence>
<keyword evidence="9" id="KW-0067">ATP-binding</keyword>
<evidence type="ECO:0000256" key="13">
    <source>
        <dbReference type="SAM" id="SignalP"/>
    </source>
</evidence>
<dbReference type="GO" id="GO:0000287">
    <property type="term" value="F:magnesium ion binding"/>
    <property type="evidence" value="ECO:0007669"/>
    <property type="project" value="InterPro"/>
</dbReference>
<dbReference type="Pfam" id="PF03484">
    <property type="entry name" value="B5"/>
    <property type="match status" value="1"/>
</dbReference>
<protein>
    <recommendedName>
        <fullName evidence="4">phenylalanine--tRNA ligase</fullName>
        <ecNumber evidence="4">6.1.1.20</ecNumber>
    </recommendedName>
</protein>
<keyword evidence="7" id="KW-0479">Metal-binding</keyword>
<dbReference type="CDD" id="cd06325">
    <property type="entry name" value="PBP1_ABC_unchar_transporter"/>
    <property type="match status" value="1"/>
</dbReference>
<comment type="cofactor">
    <cofactor evidence="1">
        <name>Mg(2+)</name>
        <dbReference type="ChEBI" id="CHEBI:18420"/>
    </cofactor>
</comment>
<keyword evidence="12" id="KW-0030">Aminoacyl-tRNA synthetase</keyword>
<dbReference type="Gene3D" id="3.40.50.2300">
    <property type="match status" value="2"/>
</dbReference>
<comment type="subcellular location">
    <subcellularLocation>
        <location evidence="2">Cytoplasm</location>
    </subcellularLocation>
</comment>
<reference evidence="16" key="1">
    <citation type="journal article" date="2023" name="Mol. Biol. Evol.">
        <title>Third-Generation Sequencing Reveals the Adaptive Role of the Epigenome in Three Deep-Sea Polychaetes.</title>
        <authorList>
            <person name="Perez M."/>
            <person name="Aroh O."/>
            <person name="Sun Y."/>
            <person name="Lan Y."/>
            <person name="Juniper S.K."/>
            <person name="Young C.R."/>
            <person name="Angers B."/>
            <person name="Qian P.Y."/>
        </authorList>
    </citation>
    <scope>NUCLEOTIDE SEQUENCE</scope>
    <source>
        <strain evidence="16">P08H-3</strain>
    </source>
</reference>
<feature type="signal peptide" evidence="13">
    <location>
        <begin position="1"/>
        <end position="23"/>
    </location>
</feature>
<dbReference type="PANTHER" id="PTHR10947">
    <property type="entry name" value="PHENYLALANYL-TRNA SYNTHETASE BETA CHAIN AND LEUCINE-RICH REPEAT-CONTAINING PROTEIN 47"/>
    <property type="match status" value="1"/>
</dbReference>
<evidence type="ECO:0000259" key="14">
    <source>
        <dbReference type="PROSITE" id="PS50862"/>
    </source>
</evidence>
<dbReference type="PANTHER" id="PTHR10947:SF0">
    <property type="entry name" value="PHENYLALANINE--TRNA LIGASE BETA SUBUNIT"/>
    <property type="match status" value="1"/>
</dbReference>
<dbReference type="SUPFAM" id="SSF49899">
    <property type="entry name" value="Concanavalin A-like lectins/glucanases"/>
    <property type="match status" value="1"/>
</dbReference>
<dbReference type="InterPro" id="IPR028082">
    <property type="entry name" value="Peripla_BP_I"/>
</dbReference>
<dbReference type="NCBIfam" id="TIGR00471">
    <property type="entry name" value="pheT_arch"/>
    <property type="match status" value="1"/>
</dbReference>
<dbReference type="SUPFAM" id="SSF53822">
    <property type="entry name" value="Periplasmic binding protein-like I"/>
    <property type="match status" value="1"/>
</dbReference>
<dbReference type="InterPro" id="IPR020825">
    <property type="entry name" value="Phe-tRNA_synthase-like_B3/B4"/>
</dbReference>
<dbReference type="InterPro" id="IPR007487">
    <property type="entry name" value="ABC_transpt-TYRBP-like"/>
</dbReference>
<feature type="chain" id="PRO_5041959637" description="phenylalanine--tRNA ligase" evidence="13">
    <location>
        <begin position="24"/>
        <end position="1739"/>
    </location>
</feature>
<dbReference type="InterPro" id="IPR004531">
    <property type="entry name" value="Phe-tRNA-synth_IIc_bsu_arc_euk"/>
</dbReference>
<dbReference type="Proteomes" id="UP001208570">
    <property type="component" value="Unassembled WGS sequence"/>
</dbReference>
<evidence type="ECO:0000313" key="17">
    <source>
        <dbReference type="Proteomes" id="UP001208570"/>
    </source>
</evidence>
<dbReference type="InterPro" id="IPR004529">
    <property type="entry name" value="Phe-tRNA-synth_IIc_asu"/>
</dbReference>
<dbReference type="NCBIfam" id="NF003210">
    <property type="entry name" value="PRK04172.1"/>
    <property type="match status" value="1"/>
</dbReference>
<keyword evidence="10" id="KW-0460">Magnesium</keyword>
<comment type="similarity">
    <text evidence="3">Belongs to the phenylalanyl-tRNA synthetase beta subunit family. Type 2 subfamily.</text>
</comment>
<dbReference type="InterPro" id="IPR041616">
    <property type="entry name" value="PheRS_beta_core"/>
</dbReference>
<dbReference type="InterPro" id="IPR005147">
    <property type="entry name" value="tRNA_synthase_B5-dom"/>
</dbReference>
<dbReference type="SMART" id="SM00874">
    <property type="entry name" value="B5"/>
    <property type="match status" value="1"/>
</dbReference>
<dbReference type="GO" id="GO:0009328">
    <property type="term" value="C:phenylalanine-tRNA ligase complex"/>
    <property type="evidence" value="ECO:0007669"/>
    <property type="project" value="TreeGrafter"/>
</dbReference>
<evidence type="ECO:0000256" key="11">
    <source>
        <dbReference type="ARBA" id="ARBA00022917"/>
    </source>
</evidence>
<evidence type="ECO:0000256" key="8">
    <source>
        <dbReference type="ARBA" id="ARBA00022741"/>
    </source>
</evidence>
<feature type="domain" description="B5" evidence="15">
    <location>
        <begin position="1135"/>
        <end position="1210"/>
    </location>
</feature>
<evidence type="ECO:0000256" key="6">
    <source>
        <dbReference type="ARBA" id="ARBA00022598"/>
    </source>
</evidence>
<evidence type="ECO:0000256" key="2">
    <source>
        <dbReference type="ARBA" id="ARBA00004496"/>
    </source>
</evidence>
<dbReference type="Gene3D" id="3.30.56.10">
    <property type="match status" value="1"/>
</dbReference>
<evidence type="ECO:0000256" key="4">
    <source>
        <dbReference type="ARBA" id="ARBA00012814"/>
    </source>
</evidence>
<sequence length="1739" mass="196949">MIALIIRCWGMFCAFSFLFTLHAEEQLWQHIIIGDSEGWDLIESKRGFFQQSQNAVISQLTLKKCATISAITSADFYLSFEKGARTSYDVFYDTALRKSEGYARVGEYAGLFHENNEVIFNVPPQSLLGPGQKRELNIEMWVYPLSIEEGSRLFYWIGSPNSIVTQRIYAQVWNSRIVWYFKNVFVDAKGKFHDYTLESNTPLVPNQWSHHMMRFKDNMIEYDMNNIPQAIEHTTNTGNESGQQYMLIVYNAGKIHIGKKWNGLMDDIIISKGDMLPDISVRYEHGQVVSKVLSLGDYGALVYRVRIVRDTTPGSFITAYYRLISERYLKDKDVILSSKWRKIPDSGIINEEGKYIQLKLDAYGQDQSESPHIMRMEIFYRSFEQLSPPEYVLAKGGDREVFLEWSSVEDERVDGAADIITVRYVVDTLGLNEGQANQAISRLITREYIYEEGKTTTVVYECTPFGMKYVKKGTVESVICKVLSKKGACTMSTLRNDLSFAPDIVGAAFGRLVKLKAIIVDKQRNVRLGSRTDVAKGNLIDKLLTQAKTGMLKEESLTTDEKEIMKMICRKRGASSTLFRLGEVSYTRYKLSAEGITAAQKLKEMNITGEELAALTPELLRTQQWQGKRFRSYDAQMPPVRVLLGRTNSYCQYLRDIKDKLTGMGFEEFDGPLVETEFWNSDALFMPQFHSARDVHDVYSVRQPTHAAYIEEPYFEQVVRAHEDGGDTESLGWRYAFDRDFAKRLILRSQGTVLSAKTLPYAKIPGKYFGVLRCFRRDQVDATHLCDFYQLEGIVLGHTVTLKTLLGLLSIFAKKFAGAEEIKYVPGYFPFTEPSVEVHIKHPTIGWFELGGSGIFRPEIDIRMPQVTRALGTVSRRELEKLLEHVKGEIDRWEDDVLRVEFNDTNRPDLWSEVGLVRQLKLLRGENMPKYSFHPICHDDKRLQERTINVTKEIGNVRPYIAACVVRGRPIDETVLLEIIQMQEKLSENFGRRRETLAIGVYPYDNICFPISYTVASSTRKFRPLDAQEPMTLDQILTGHPKGIEYAHAIKTKSGYPILLDAKDNVLSFPPIINSHDMGMIREGDKCFFIECTGTMFSVVHLALNIIACNLSDMGYTIESVCVQMSDKTYTTPYYFQSEQHVNRADISRLLGCQLSDEHIMRALTRMGVPAHLNLDTITVTPPAYRNDFLHGVDIIEDIMIGHGIDTFTPELPSELTVGGLSDVELLSRELNGIMVGLGYQEMVFHYLGSREDFVEKMYPRSEWDRVDQCMIIIDNPMSMNFSYVRNSIFPALLRAESISADAVYPHSIFEIGKTVQRSLRSIHDDWEQEPITEDMVGFLHASSIADFNAVHRQVSAILYYLSLPYRFENTEDPRFITGRCALVMTENDRYIGIFGETHPRVLDAWNTQMPCTMGELSLNVLLTMRSRESDADMKTNITIGISKIIAHPALDAVEKGIKDELSTRGWNIQYDDQNANGDLNAAATIAQKFKADKVSLAIGIATPTAQALVQTLKTIPVVYTAVTDPVAAGIVRSYDKGCEYVTGVSDRTPVKEQIELLLKINPAIKTIGHVYTSSEENAVVVAGLVKEVVRKLNLNYVETTVNNSAEVRSAMLSIAKRIDALYVSTDNTVVSALPALVDVARKYQVAIMSADPSSSMETGGILVAWGFDYYKMGRFTGKLVYSILNKEKKIVDIPTQYMTNPNDVQIFIDLDVAKALKLQIPENILSKASKVRENGSIR</sequence>
<evidence type="ECO:0000313" key="16">
    <source>
        <dbReference type="EMBL" id="KAK2141494.1"/>
    </source>
</evidence>
<keyword evidence="6" id="KW-0436">Ligase</keyword>
<evidence type="ECO:0000256" key="10">
    <source>
        <dbReference type="ARBA" id="ARBA00022842"/>
    </source>
</evidence>
<dbReference type="GO" id="GO:0006432">
    <property type="term" value="P:phenylalanyl-tRNA aminoacylation"/>
    <property type="evidence" value="ECO:0007669"/>
    <property type="project" value="InterPro"/>
</dbReference>
<dbReference type="SUPFAM" id="SSF55681">
    <property type="entry name" value="Class II aaRS and biotin synthetases"/>
    <property type="match status" value="2"/>
</dbReference>
<dbReference type="InterPro" id="IPR005146">
    <property type="entry name" value="B3/B4_tRNA-bd"/>
</dbReference>
<accession>A0AAD9IV64</accession>
<evidence type="ECO:0000256" key="7">
    <source>
        <dbReference type="ARBA" id="ARBA00022723"/>
    </source>
</evidence>
<evidence type="ECO:0000256" key="3">
    <source>
        <dbReference type="ARBA" id="ARBA00007438"/>
    </source>
</evidence>
<dbReference type="NCBIfam" id="TIGR00468">
    <property type="entry name" value="pheS"/>
    <property type="match status" value="1"/>
</dbReference>
<name>A0AAD9IV64_9ANNE</name>
<dbReference type="Pfam" id="PF01409">
    <property type="entry name" value="tRNA-synt_2d"/>
    <property type="match status" value="1"/>
</dbReference>
<evidence type="ECO:0000256" key="5">
    <source>
        <dbReference type="ARBA" id="ARBA00022490"/>
    </source>
</evidence>
<feature type="domain" description="Aminoacyl-transfer RNA synthetases class-II family profile" evidence="14">
    <location>
        <begin position="657"/>
        <end position="935"/>
    </location>
</feature>
<evidence type="ECO:0000259" key="15">
    <source>
        <dbReference type="PROSITE" id="PS51483"/>
    </source>
</evidence>
<organism evidence="16 17">
    <name type="scientific">Paralvinella palmiformis</name>
    <dbReference type="NCBI Taxonomy" id="53620"/>
    <lineage>
        <taxon>Eukaryota</taxon>
        <taxon>Metazoa</taxon>
        <taxon>Spiralia</taxon>
        <taxon>Lophotrochozoa</taxon>
        <taxon>Annelida</taxon>
        <taxon>Polychaeta</taxon>
        <taxon>Sedentaria</taxon>
        <taxon>Canalipalpata</taxon>
        <taxon>Terebellida</taxon>
        <taxon>Terebelliformia</taxon>
        <taxon>Alvinellidae</taxon>
        <taxon>Paralvinella</taxon>
    </lineage>
</organism>
<dbReference type="InterPro" id="IPR002319">
    <property type="entry name" value="Phenylalanyl-tRNA_Synthase"/>
</dbReference>
<keyword evidence="17" id="KW-1185">Reference proteome</keyword>
<keyword evidence="13" id="KW-0732">Signal</keyword>
<dbReference type="Gene3D" id="3.30.930.10">
    <property type="entry name" value="Bira Bifunctional Protein, Domain 2"/>
    <property type="match status" value="2"/>
</dbReference>
<gene>
    <name evidence="16" type="ORF">LSH36_1091g00202</name>
</gene>
<dbReference type="InterPro" id="IPR009061">
    <property type="entry name" value="DNA-bd_dom_put_sf"/>
</dbReference>
<dbReference type="GO" id="GO:0005524">
    <property type="term" value="F:ATP binding"/>
    <property type="evidence" value="ECO:0007669"/>
    <property type="project" value="UniProtKB-KW"/>
</dbReference>